<dbReference type="NCBIfam" id="TIGR02284">
    <property type="entry name" value="PA2169 family four-helix-bundle protein"/>
    <property type="match status" value="1"/>
</dbReference>
<dbReference type="InterPro" id="IPR009078">
    <property type="entry name" value="Ferritin-like_SF"/>
</dbReference>
<dbReference type="Gene3D" id="1.20.1260.10">
    <property type="match status" value="1"/>
</dbReference>
<dbReference type="PIRSF" id="PIRSF029477">
    <property type="entry name" value="UCP029477"/>
    <property type="match status" value="1"/>
</dbReference>
<sequence length="152" mass="17256">MEITKANKETVNILQELLQKNYDAEAGYKQIMQKAENNLLKNWLQIKAKQRSQFANELDSLIRDLNATPVADGSLLGSAHRAWIDLKTTLSSNTDEAILEECIRGEKASVDEYENQLEKVSNYSDINNVIYKQLVDIKTALNTVKRLEDIAN</sequence>
<proteinExistence type="predicted"/>
<reference evidence="2" key="1">
    <citation type="submission" date="2024-04" db="EMBL/GenBank/DDBJ databases">
        <title>Mariniflexile litorale, isolated from the shallow sediments of the Sea of Japan.</title>
        <authorList>
            <person name="Romanenko L."/>
            <person name="Isaeva M."/>
        </authorList>
    </citation>
    <scope>NUCLEOTIDE SEQUENCE [LARGE SCALE GENOMIC DNA]</scope>
    <source>
        <strain evidence="2">KMM 9835</strain>
    </source>
</reference>
<name>A0AAU7EG69_9FLAO</name>
<dbReference type="EMBL" id="CP155618">
    <property type="protein sequence ID" value="XBL15177.1"/>
    <property type="molecule type" value="Genomic_DNA"/>
</dbReference>
<dbReference type="RefSeq" id="WP_308990619.1">
    <property type="nucleotide sequence ID" value="NZ_CP155618.1"/>
</dbReference>
<evidence type="ECO:0000313" key="2">
    <source>
        <dbReference type="EMBL" id="XBL15177.1"/>
    </source>
</evidence>
<evidence type="ECO:0000259" key="1">
    <source>
        <dbReference type="Pfam" id="PF09537"/>
    </source>
</evidence>
<dbReference type="Pfam" id="PF09537">
    <property type="entry name" value="DUF2383"/>
    <property type="match status" value="1"/>
</dbReference>
<dbReference type="InterPro" id="IPR012347">
    <property type="entry name" value="Ferritin-like"/>
</dbReference>
<dbReference type="InterPro" id="IPR019052">
    <property type="entry name" value="DUF2383"/>
</dbReference>
<keyword evidence="3" id="KW-1185">Reference proteome</keyword>
<dbReference type="SUPFAM" id="SSF47240">
    <property type="entry name" value="Ferritin-like"/>
    <property type="match status" value="1"/>
</dbReference>
<gene>
    <name evidence="2" type="ORF">QLS71_003965</name>
</gene>
<organism evidence="2 3">
    <name type="scientific">Mariniflexile litorale</name>
    <dbReference type="NCBI Taxonomy" id="3045158"/>
    <lineage>
        <taxon>Bacteria</taxon>
        <taxon>Pseudomonadati</taxon>
        <taxon>Bacteroidota</taxon>
        <taxon>Flavobacteriia</taxon>
        <taxon>Flavobacteriales</taxon>
        <taxon>Flavobacteriaceae</taxon>
        <taxon>Mariniflexile</taxon>
    </lineage>
</organism>
<protein>
    <submittedName>
        <fullName evidence="2">PA2169 family four-helix-bundle protein</fullName>
    </submittedName>
</protein>
<dbReference type="InterPro" id="IPR011971">
    <property type="entry name" value="CHP02284"/>
</dbReference>
<feature type="domain" description="DUF2383" evidence="1">
    <location>
        <begin position="10"/>
        <end position="118"/>
    </location>
</feature>
<dbReference type="InterPro" id="IPR016920">
    <property type="entry name" value="UCP029477"/>
</dbReference>
<evidence type="ECO:0000313" key="3">
    <source>
        <dbReference type="Proteomes" id="UP001224325"/>
    </source>
</evidence>
<dbReference type="KEGG" id="mlil:QLS71_003965"/>
<dbReference type="AlphaFoldDB" id="A0AAU7EG69"/>
<dbReference type="Proteomes" id="UP001224325">
    <property type="component" value="Chromosome"/>
</dbReference>
<accession>A0AAU7EG69</accession>